<dbReference type="EMBL" id="QWEZ01000001">
    <property type="protein sequence ID" value="RRJ85076.1"/>
    <property type="molecule type" value="Genomic_DNA"/>
</dbReference>
<reference evidence="6 7" key="1">
    <citation type="submission" date="2018-08" db="EMBL/GenBank/DDBJ databases">
        <authorList>
            <person name="Khan S.A."/>
        </authorList>
    </citation>
    <scope>NUCLEOTIDE SEQUENCE [LARGE SCALE GENOMIC DNA]</scope>
    <source>
        <strain evidence="6 7">GTF-13</strain>
    </source>
</reference>
<dbReference type="PANTHER" id="PTHR21392:SF1">
    <property type="entry name" value="TRNA-URIDINE AMINOCARBOXYPROPYLTRANSFERASE"/>
    <property type="match status" value="1"/>
</dbReference>
<name>A0A3P3VTY4_9GAMM</name>
<dbReference type="GO" id="GO:0016432">
    <property type="term" value="F:tRNA-uridine aminocarboxypropyltransferase activity"/>
    <property type="evidence" value="ECO:0007669"/>
    <property type="project" value="UniProtKB-EC"/>
</dbReference>
<dbReference type="PANTHER" id="PTHR21392">
    <property type="entry name" value="TRNA-URIDINE AMINOCARBOXYPROPYLTRANSFERASE 2"/>
    <property type="match status" value="1"/>
</dbReference>
<keyword evidence="7" id="KW-1185">Reference proteome</keyword>
<evidence type="ECO:0000256" key="3">
    <source>
        <dbReference type="ARBA" id="ARBA00022691"/>
    </source>
</evidence>
<gene>
    <name evidence="6" type="ORF">D0544_08390</name>
</gene>
<dbReference type="EC" id="2.5.1.25" evidence="1"/>
<keyword evidence="3" id="KW-0949">S-adenosyl-L-methionine</keyword>
<dbReference type="InterPro" id="IPR005636">
    <property type="entry name" value="DTW"/>
</dbReference>
<dbReference type="AlphaFoldDB" id="A0A3P3VTY4"/>
<evidence type="ECO:0000256" key="1">
    <source>
        <dbReference type="ARBA" id="ARBA00012386"/>
    </source>
</evidence>
<dbReference type="SMART" id="SM01144">
    <property type="entry name" value="DTW"/>
    <property type="match status" value="1"/>
</dbReference>
<keyword evidence="2" id="KW-0808">Transferase</keyword>
<evidence type="ECO:0000313" key="7">
    <source>
        <dbReference type="Proteomes" id="UP000280792"/>
    </source>
</evidence>
<evidence type="ECO:0000256" key="4">
    <source>
        <dbReference type="ARBA" id="ARBA00022694"/>
    </source>
</evidence>
<dbReference type="InterPro" id="IPR039262">
    <property type="entry name" value="DTWD2/TAPT"/>
</dbReference>
<keyword evidence="4" id="KW-0819">tRNA processing</keyword>
<evidence type="ECO:0000256" key="2">
    <source>
        <dbReference type="ARBA" id="ARBA00022679"/>
    </source>
</evidence>
<evidence type="ECO:0000313" key="6">
    <source>
        <dbReference type="EMBL" id="RRJ85076.1"/>
    </source>
</evidence>
<sequence length="225" mass="25579">MGLNYEGRGAGVKRCTECQLPVGACICGYRPRLPSGCSFWILTHRKEFFKPSNSARLIGACLPDVRFFRWQRTEPDAELLALLEDARYRPVLVFPREMAPLNPRSAAFSEKGAGRRAFLLLDGTWQQALKIYRKSPYLHGLPLLSLEPESPSSYGLRRSRSDRQLCTAEVAVELLRGEGELESATQLQNYFRVFCHAYLEARNHREPGCLPEMDALLAYRAERPD</sequence>
<dbReference type="GO" id="GO:0008033">
    <property type="term" value="P:tRNA processing"/>
    <property type="evidence" value="ECO:0007669"/>
    <property type="project" value="UniProtKB-KW"/>
</dbReference>
<dbReference type="RefSeq" id="WP_125015506.1">
    <property type="nucleotide sequence ID" value="NZ_QWEZ01000001.1"/>
</dbReference>
<feature type="domain" description="DTW" evidence="5">
    <location>
        <begin position="11"/>
        <end position="203"/>
    </location>
</feature>
<proteinExistence type="predicted"/>
<organism evidence="6 7">
    <name type="scientific">Aestuariirhabdus litorea</name>
    <dbReference type="NCBI Taxonomy" id="2528527"/>
    <lineage>
        <taxon>Bacteria</taxon>
        <taxon>Pseudomonadati</taxon>
        <taxon>Pseudomonadota</taxon>
        <taxon>Gammaproteobacteria</taxon>
        <taxon>Oceanospirillales</taxon>
        <taxon>Aestuariirhabdaceae</taxon>
        <taxon>Aestuariirhabdus</taxon>
    </lineage>
</organism>
<reference evidence="6 7" key="2">
    <citation type="submission" date="2018-12" db="EMBL/GenBank/DDBJ databases">
        <title>Simiduia agarivorans gen. nov., sp. nov., a marine, agarolytic bacterium isolated from shallow coastal water from Keelung, Taiwan.</title>
        <authorList>
            <person name="Shieh W.Y."/>
        </authorList>
    </citation>
    <scope>NUCLEOTIDE SEQUENCE [LARGE SCALE GENOMIC DNA]</scope>
    <source>
        <strain evidence="6 7">GTF-13</strain>
    </source>
</reference>
<protein>
    <recommendedName>
        <fullName evidence="1">tRNA-uridine aminocarboxypropyltransferase</fullName>
        <ecNumber evidence="1">2.5.1.25</ecNumber>
    </recommendedName>
</protein>
<comment type="caution">
    <text evidence="6">The sequence shown here is derived from an EMBL/GenBank/DDBJ whole genome shotgun (WGS) entry which is preliminary data.</text>
</comment>
<dbReference type="Pfam" id="PF03942">
    <property type="entry name" value="DTW"/>
    <property type="match status" value="1"/>
</dbReference>
<accession>A0A3P3VTY4</accession>
<evidence type="ECO:0000259" key="5">
    <source>
        <dbReference type="SMART" id="SM01144"/>
    </source>
</evidence>
<dbReference type="Proteomes" id="UP000280792">
    <property type="component" value="Unassembled WGS sequence"/>
</dbReference>